<accession>A0A0C4E2R2</accession>
<dbReference type="AlphaFoldDB" id="A0A0C4E2R2"/>
<dbReference type="EMBL" id="ADBL01001620">
    <property type="status" value="NOT_ANNOTATED_CDS"/>
    <property type="molecule type" value="Genomic_DNA"/>
</dbReference>
<keyword evidence="4" id="KW-1185">Reference proteome</keyword>
<reference evidence="3" key="5">
    <citation type="submission" date="2015-06" db="UniProtKB">
        <authorList>
            <consortium name="EnsemblFungi"/>
        </authorList>
    </citation>
    <scope>IDENTIFICATION</scope>
    <source>
        <strain evidence="3">ATCC 64411</strain>
    </source>
</reference>
<evidence type="ECO:0000313" key="2">
    <source>
        <dbReference type="EMBL" id="KLU87708.1"/>
    </source>
</evidence>
<gene>
    <name evidence="2" type="ORF">MAPG_06702</name>
</gene>
<evidence type="ECO:0000256" key="1">
    <source>
        <dbReference type="SAM" id="MobiDB-lite"/>
    </source>
</evidence>
<organism evidence="3 4">
    <name type="scientific">Magnaporthiopsis poae (strain ATCC 64411 / 73-15)</name>
    <name type="common">Kentucky bluegrass fungus</name>
    <name type="synonym">Magnaporthe poae</name>
    <dbReference type="NCBI Taxonomy" id="644358"/>
    <lineage>
        <taxon>Eukaryota</taxon>
        <taxon>Fungi</taxon>
        <taxon>Dikarya</taxon>
        <taxon>Ascomycota</taxon>
        <taxon>Pezizomycotina</taxon>
        <taxon>Sordariomycetes</taxon>
        <taxon>Sordariomycetidae</taxon>
        <taxon>Magnaporthales</taxon>
        <taxon>Magnaporthaceae</taxon>
        <taxon>Magnaporthiopsis</taxon>
    </lineage>
</organism>
<evidence type="ECO:0000313" key="3">
    <source>
        <dbReference type="EnsemblFungi" id="MAPG_06702T0"/>
    </source>
</evidence>
<sequence>MACPLKRRRARKSGTTSAHFVHARRRGADNWKLENPTNATPKKQSYGKCANAHSNARVDGPAVHLNLCRVGTSHHVKKPHVKLTDSEAFTTRDVSQGPRFALACRSVIQACLNKISRNQ</sequence>
<reference evidence="4" key="1">
    <citation type="submission" date="2010-05" db="EMBL/GenBank/DDBJ databases">
        <title>The genome sequence of Magnaporthe poae strain ATCC 64411.</title>
        <authorList>
            <person name="Ma L.-J."/>
            <person name="Dead R."/>
            <person name="Young S."/>
            <person name="Zeng Q."/>
            <person name="Koehrsen M."/>
            <person name="Alvarado L."/>
            <person name="Berlin A."/>
            <person name="Chapman S.B."/>
            <person name="Chen Z."/>
            <person name="Freedman E."/>
            <person name="Gellesch M."/>
            <person name="Goldberg J."/>
            <person name="Griggs A."/>
            <person name="Gujja S."/>
            <person name="Heilman E.R."/>
            <person name="Heiman D."/>
            <person name="Hepburn T."/>
            <person name="Howarth C."/>
            <person name="Jen D."/>
            <person name="Larson L."/>
            <person name="Mehta T."/>
            <person name="Neiman D."/>
            <person name="Pearson M."/>
            <person name="Roberts A."/>
            <person name="Saif S."/>
            <person name="Shea T."/>
            <person name="Shenoy N."/>
            <person name="Sisk P."/>
            <person name="Stolte C."/>
            <person name="Sykes S."/>
            <person name="Walk T."/>
            <person name="White J."/>
            <person name="Yandava C."/>
            <person name="Haas B."/>
            <person name="Nusbaum C."/>
            <person name="Birren B."/>
        </authorList>
    </citation>
    <scope>NUCLEOTIDE SEQUENCE [LARGE SCALE GENOMIC DNA]</scope>
    <source>
        <strain evidence="4">ATCC 64411 / 73-15</strain>
    </source>
</reference>
<reference evidence="2" key="3">
    <citation type="submission" date="2011-03" db="EMBL/GenBank/DDBJ databases">
        <title>Annotation of Magnaporthe poae ATCC 64411.</title>
        <authorList>
            <person name="Ma L.-J."/>
            <person name="Dead R."/>
            <person name="Young S.K."/>
            <person name="Zeng Q."/>
            <person name="Gargeya S."/>
            <person name="Fitzgerald M."/>
            <person name="Haas B."/>
            <person name="Abouelleil A."/>
            <person name="Alvarado L."/>
            <person name="Arachchi H.M."/>
            <person name="Berlin A."/>
            <person name="Brown A."/>
            <person name="Chapman S.B."/>
            <person name="Chen Z."/>
            <person name="Dunbar C."/>
            <person name="Freedman E."/>
            <person name="Gearin G."/>
            <person name="Gellesch M."/>
            <person name="Goldberg J."/>
            <person name="Griggs A."/>
            <person name="Gujja S."/>
            <person name="Heiman D."/>
            <person name="Howarth C."/>
            <person name="Larson L."/>
            <person name="Lui A."/>
            <person name="MacDonald P.J.P."/>
            <person name="Mehta T."/>
            <person name="Montmayeur A."/>
            <person name="Murphy C."/>
            <person name="Neiman D."/>
            <person name="Pearson M."/>
            <person name="Priest M."/>
            <person name="Roberts A."/>
            <person name="Saif S."/>
            <person name="Shea T."/>
            <person name="Shenoy N."/>
            <person name="Sisk P."/>
            <person name="Stolte C."/>
            <person name="Sykes S."/>
            <person name="Yandava C."/>
            <person name="Wortman J."/>
            <person name="Nusbaum C."/>
            <person name="Birren B."/>
        </authorList>
    </citation>
    <scope>NUCLEOTIDE SEQUENCE</scope>
    <source>
        <strain evidence="2">ATCC 64411</strain>
    </source>
</reference>
<dbReference type="Proteomes" id="UP000011715">
    <property type="component" value="Unassembled WGS sequence"/>
</dbReference>
<dbReference type="VEuPathDB" id="FungiDB:MAPG_06702"/>
<feature type="compositionally biased region" description="Basic residues" evidence="1">
    <location>
        <begin position="1"/>
        <end position="12"/>
    </location>
</feature>
<reference evidence="3" key="4">
    <citation type="journal article" date="2015" name="G3 (Bethesda)">
        <title>Genome sequences of three phytopathogenic species of the Magnaporthaceae family of fungi.</title>
        <authorList>
            <person name="Okagaki L.H."/>
            <person name="Nunes C.C."/>
            <person name="Sailsbery J."/>
            <person name="Clay B."/>
            <person name="Brown D."/>
            <person name="John T."/>
            <person name="Oh Y."/>
            <person name="Young N."/>
            <person name="Fitzgerald M."/>
            <person name="Haas B.J."/>
            <person name="Zeng Q."/>
            <person name="Young S."/>
            <person name="Adiconis X."/>
            <person name="Fan L."/>
            <person name="Levin J.Z."/>
            <person name="Mitchell T.K."/>
            <person name="Okubara P.A."/>
            <person name="Farman M.L."/>
            <person name="Kohn L.M."/>
            <person name="Birren B."/>
            <person name="Ma L.-J."/>
            <person name="Dean R.A."/>
        </authorList>
    </citation>
    <scope>NUCLEOTIDE SEQUENCE</scope>
    <source>
        <strain evidence="3">ATCC 64411 / 73-15</strain>
    </source>
</reference>
<name>A0A0C4E2R2_MAGP6</name>
<feature type="region of interest" description="Disordered" evidence="1">
    <location>
        <begin position="1"/>
        <end position="47"/>
    </location>
</feature>
<reference evidence="2" key="2">
    <citation type="submission" date="2010-05" db="EMBL/GenBank/DDBJ databases">
        <title>The Genome Sequence of Magnaporthe poae strain ATCC 64411.</title>
        <authorList>
            <consortium name="The Broad Institute Genome Sequencing Platform"/>
            <consortium name="Broad Institute Genome Sequencing Center for Infectious Disease"/>
            <person name="Ma L.-J."/>
            <person name="Dead R."/>
            <person name="Young S."/>
            <person name="Zeng Q."/>
            <person name="Koehrsen M."/>
            <person name="Alvarado L."/>
            <person name="Berlin A."/>
            <person name="Chapman S.B."/>
            <person name="Chen Z."/>
            <person name="Freedman E."/>
            <person name="Gellesch M."/>
            <person name="Goldberg J."/>
            <person name="Griggs A."/>
            <person name="Gujja S."/>
            <person name="Heilman E.R."/>
            <person name="Heiman D."/>
            <person name="Hepburn T."/>
            <person name="Howarth C."/>
            <person name="Jen D."/>
            <person name="Larson L."/>
            <person name="Mehta T."/>
            <person name="Neiman D."/>
            <person name="Pearson M."/>
            <person name="Roberts A."/>
            <person name="Saif S."/>
            <person name="Shea T."/>
            <person name="Shenoy N."/>
            <person name="Sisk P."/>
            <person name="Stolte C."/>
            <person name="Sykes S."/>
            <person name="Walk T."/>
            <person name="White J."/>
            <person name="Yandava C."/>
            <person name="Haas B."/>
            <person name="Nusbaum C."/>
            <person name="Birren B."/>
        </authorList>
    </citation>
    <scope>NUCLEOTIDE SEQUENCE</scope>
    <source>
        <strain evidence="2">ATCC 64411</strain>
    </source>
</reference>
<protein>
    <submittedName>
        <fullName evidence="2 3">Uncharacterized protein</fullName>
    </submittedName>
</protein>
<evidence type="ECO:0000313" key="4">
    <source>
        <dbReference type="Proteomes" id="UP000011715"/>
    </source>
</evidence>
<proteinExistence type="predicted"/>
<dbReference type="EnsemblFungi" id="MAPG_06702T0">
    <property type="protein sequence ID" value="MAPG_06702T0"/>
    <property type="gene ID" value="MAPG_06702"/>
</dbReference>
<dbReference type="EMBL" id="GL876970">
    <property type="protein sequence ID" value="KLU87708.1"/>
    <property type="molecule type" value="Genomic_DNA"/>
</dbReference>